<comment type="similarity">
    <text evidence="3">Belongs to the FAD-binding oxidoreductase/transferase type 4 family.</text>
</comment>
<reference evidence="11 12" key="1">
    <citation type="journal article" date="2013" name="PLoS ONE">
        <title>Predicting the Proteins of Angomonas deanei, Strigomonas culicis and Their Respective Endosymbionts Reveals New Aspects of the Trypanosomatidae Family.</title>
        <authorList>
            <person name="Motta M.C."/>
            <person name="Martins A.C."/>
            <person name="de Souza S.S."/>
            <person name="Catta-Preta C.M."/>
            <person name="Silva R."/>
            <person name="Klein C.C."/>
            <person name="de Almeida L.G."/>
            <person name="de Lima Cunha O."/>
            <person name="Ciapina L.P."/>
            <person name="Brocchi M."/>
            <person name="Colabardini A.C."/>
            <person name="de Araujo Lima B."/>
            <person name="Machado C.R."/>
            <person name="de Almeida Soares C.M."/>
            <person name="Probst C.M."/>
            <person name="de Menezes C.B."/>
            <person name="Thompson C.E."/>
            <person name="Bartholomeu D.C."/>
            <person name="Gradia D.F."/>
            <person name="Pavoni D.P."/>
            <person name="Grisard E.C."/>
            <person name="Fantinatti-Garboggini F."/>
            <person name="Marchini F.K."/>
            <person name="Rodrigues-Luiz G.F."/>
            <person name="Wagner G."/>
            <person name="Goldman G.H."/>
            <person name="Fietto J.L."/>
            <person name="Elias M.C."/>
            <person name="Goldman M.H."/>
            <person name="Sagot M.F."/>
            <person name="Pereira M."/>
            <person name="Stoco P.H."/>
            <person name="de Mendonca-Neto R.P."/>
            <person name="Teixeira S.M."/>
            <person name="Maciel T.E."/>
            <person name="de Oliveira Mendes T.A."/>
            <person name="Urmenyi T.P."/>
            <person name="de Souza W."/>
            <person name="Schenkman S."/>
            <person name="de Vasconcelos A.T."/>
        </authorList>
    </citation>
    <scope>NUCLEOTIDE SEQUENCE [LARGE SCALE GENOMIC DNA]</scope>
</reference>
<dbReference type="FunFam" id="3.30.70.2740:FF:000001">
    <property type="entry name" value="D-lactate dehydrogenase mitochondrial"/>
    <property type="match status" value="1"/>
</dbReference>
<dbReference type="GO" id="GO:0008720">
    <property type="term" value="F:D-lactate dehydrogenase (NAD+) activity"/>
    <property type="evidence" value="ECO:0007669"/>
    <property type="project" value="TreeGrafter"/>
</dbReference>
<comment type="subcellular location">
    <subcellularLocation>
        <location evidence="2">Mitochondrion</location>
    </subcellularLocation>
</comment>
<dbReference type="AlphaFoldDB" id="S9VKK0"/>
<evidence type="ECO:0000256" key="3">
    <source>
        <dbReference type="ARBA" id="ARBA00008000"/>
    </source>
</evidence>
<comment type="caution">
    <text evidence="11">The sequence shown here is derived from an EMBL/GenBank/DDBJ whole genome shotgun (WGS) entry which is preliminary data.</text>
</comment>
<name>S9VKK0_9TRYP</name>
<dbReference type="EMBL" id="ATMH01007505">
    <property type="protein sequence ID" value="EPY23735.1"/>
    <property type="molecule type" value="Genomic_DNA"/>
</dbReference>
<dbReference type="SUPFAM" id="SSF55103">
    <property type="entry name" value="FAD-linked oxidases, C-terminal domain"/>
    <property type="match status" value="1"/>
</dbReference>
<protein>
    <recommendedName>
        <fullName evidence="9">D-lactate dehydrogenase (cytochrome)</fullName>
        <ecNumber evidence="9">1.1.2.4</ecNumber>
    </recommendedName>
</protein>
<dbReference type="GO" id="GO:1903457">
    <property type="term" value="P:lactate catabolic process"/>
    <property type="evidence" value="ECO:0007669"/>
    <property type="project" value="TreeGrafter"/>
</dbReference>
<keyword evidence="4" id="KW-0285">Flavoprotein</keyword>
<dbReference type="GO" id="GO:0005739">
    <property type="term" value="C:mitochondrion"/>
    <property type="evidence" value="ECO:0007669"/>
    <property type="project" value="UniProtKB-SubCell"/>
</dbReference>
<dbReference type="Pfam" id="PF02913">
    <property type="entry name" value="FAD-oxidase_C"/>
    <property type="match status" value="1"/>
</dbReference>
<organism evidence="11 12">
    <name type="scientific">Strigomonas culicis</name>
    <dbReference type="NCBI Taxonomy" id="28005"/>
    <lineage>
        <taxon>Eukaryota</taxon>
        <taxon>Discoba</taxon>
        <taxon>Euglenozoa</taxon>
        <taxon>Kinetoplastea</taxon>
        <taxon>Metakinetoplastina</taxon>
        <taxon>Trypanosomatida</taxon>
        <taxon>Trypanosomatidae</taxon>
        <taxon>Strigomonadinae</taxon>
        <taxon>Strigomonas</taxon>
    </lineage>
</organism>
<dbReference type="Gene3D" id="3.30.465.10">
    <property type="match status" value="1"/>
</dbReference>
<dbReference type="SUPFAM" id="SSF56176">
    <property type="entry name" value="FAD-binding/transporter-associated domain-like"/>
    <property type="match status" value="1"/>
</dbReference>
<evidence type="ECO:0000256" key="5">
    <source>
        <dbReference type="ARBA" id="ARBA00022827"/>
    </source>
</evidence>
<evidence type="ECO:0000256" key="8">
    <source>
        <dbReference type="ARBA" id="ARBA00023128"/>
    </source>
</evidence>
<dbReference type="GO" id="GO:0004458">
    <property type="term" value="F:D-lactate dehydrogenase (cytochrome) activity"/>
    <property type="evidence" value="ECO:0007669"/>
    <property type="project" value="UniProtKB-EC"/>
</dbReference>
<accession>S9VKK0</accession>
<dbReference type="InterPro" id="IPR016169">
    <property type="entry name" value="FAD-bd_PCMH_sub2"/>
</dbReference>
<keyword evidence="12" id="KW-1185">Reference proteome</keyword>
<dbReference type="InterPro" id="IPR004113">
    <property type="entry name" value="FAD-bd_oxidored_4_C"/>
</dbReference>
<dbReference type="Proteomes" id="UP000015354">
    <property type="component" value="Unassembled WGS sequence"/>
</dbReference>
<evidence type="ECO:0000313" key="11">
    <source>
        <dbReference type="EMBL" id="EPY23735.1"/>
    </source>
</evidence>
<evidence type="ECO:0000256" key="1">
    <source>
        <dbReference type="ARBA" id="ARBA00001974"/>
    </source>
</evidence>
<dbReference type="Pfam" id="PF01565">
    <property type="entry name" value="FAD_binding_4"/>
    <property type="match status" value="1"/>
</dbReference>
<keyword evidence="5" id="KW-0274">FAD</keyword>
<feature type="domain" description="FAD-binding PCMH-type" evidence="10">
    <location>
        <begin position="54"/>
        <end position="230"/>
    </location>
</feature>
<evidence type="ECO:0000256" key="7">
    <source>
        <dbReference type="ARBA" id="ARBA00023002"/>
    </source>
</evidence>
<dbReference type="InterPro" id="IPR016166">
    <property type="entry name" value="FAD-bd_PCMH"/>
</dbReference>
<evidence type="ECO:0000256" key="6">
    <source>
        <dbReference type="ARBA" id="ARBA00022946"/>
    </source>
</evidence>
<keyword evidence="8" id="KW-0496">Mitochondrion</keyword>
<evidence type="ECO:0000256" key="4">
    <source>
        <dbReference type="ARBA" id="ARBA00022630"/>
    </source>
</evidence>
<sequence>MSQQPVVVPSFEERQKHFAPFLRELATVLPDASKQIITAKGRLRFFSKDQSPYPAVLPLAVVAPRTTEEVAAVMRCCHRHHVKVTPRGAGTGLEGGAIPYGGGIVLELLQLKTIEFDLANGCVWAGAGVKKLELNEACAKHDRHFGPDPASNPCVGGMVSTSGSGMSTLRYGTTRENVITLTVVNYRGEVFQTRPMVRKSASGLELTQLYIGSEGTLGVVTKVCFRLFAHEKYSAGAYAAFEKTEDAVRAVVAMRQQSDRIRSLVRCEMLNSCSIEATNQYSNLSLPTVATVLLEFTSRDRWLRDAKQDYKVIERILKDVGRARVVKYLKAGRELDHYWSARRNCLLAATRVRKTPKPERVFSADICVPLTKLTEIIGFAERIVKEAGKTCILCAHVSDANFHVGIPFANEQEFKELTALEHRIIKRAIELGGTVSGEHGIGVGKVHLVTAEHGATHIGVPWQFQAALDPANRLNAGTFYPCQQQLYPLARM</sequence>
<dbReference type="InterPro" id="IPR006094">
    <property type="entry name" value="Oxid_FAD_bind_N"/>
</dbReference>
<evidence type="ECO:0000256" key="9">
    <source>
        <dbReference type="ARBA" id="ARBA00038897"/>
    </source>
</evidence>
<proteinExistence type="inferred from homology"/>
<evidence type="ECO:0000256" key="2">
    <source>
        <dbReference type="ARBA" id="ARBA00004173"/>
    </source>
</evidence>
<dbReference type="Gene3D" id="3.30.70.2740">
    <property type="match status" value="1"/>
</dbReference>
<evidence type="ECO:0000259" key="10">
    <source>
        <dbReference type="PROSITE" id="PS51387"/>
    </source>
</evidence>
<dbReference type="PROSITE" id="PS51387">
    <property type="entry name" value="FAD_PCMH"/>
    <property type="match status" value="1"/>
</dbReference>
<evidence type="ECO:0000313" key="12">
    <source>
        <dbReference type="Proteomes" id="UP000015354"/>
    </source>
</evidence>
<keyword evidence="7" id="KW-0560">Oxidoreductase</keyword>
<comment type="cofactor">
    <cofactor evidence="1">
        <name>FAD</name>
        <dbReference type="ChEBI" id="CHEBI:57692"/>
    </cofactor>
</comment>
<dbReference type="GO" id="GO:0071949">
    <property type="term" value="F:FAD binding"/>
    <property type="evidence" value="ECO:0007669"/>
    <property type="project" value="InterPro"/>
</dbReference>
<dbReference type="OrthoDB" id="258980at2759"/>
<dbReference type="PANTHER" id="PTHR11748">
    <property type="entry name" value="D-LACTATE DEHYDROGENASE"/>
    <property type="match status" value="1"/>
</dbReference>
<dbReference type="InterPro" id="IPR016164">
    <property type="entry name" value="FAD-linked_Oxase-like_C"/>
</dbReference>
<dbReference type="InterPro" id="IPR036318">
    <property type="entry name" value="FAD-bd_PCMH-like_sf"/>
</dbReference>
<keyword evidence="6" id="KW-0809">Transit peptide</keyword>
<dbReference type="PANTHER" id="PTHR11748:SF111">
    <property type="entry name" value="D-LACTATE DEHYDROGENASE, MITOCHONDRIAL-RELATED"/>
    <property type="match status" value="1"/>
</dbReference>
<dbReference type="EC" id="1.1.2.4" evidence="9"/>
<gene>
    <name evidence="11" type="ORF">STCU_07505</name>
</gene>